<proteinExistence type="predicted"/>
<name>B3G4D5_ADIVA</name>
<evidence type="ECO:0000313" key="1">
    <source>
        <dbReference type="EMBL" id="ACD54683.1"/>
    </source>
</evidence>
<sequence length="238" mass="25945">MCSSDTISAQSPMMGDFTSLSCLSGNCSYWTATTATQLYCTDFSIVSDFSSGEYFYTAPIPFNLSFIVGFTGSSWMPSLVVGYSGSWSFRSRINTVLRPDGYINSSPVAIIDPIIYKQIGVQHVYTVRMSDYDSTDILRCRWATNQTSNTNGGDECGGVCLGVPGAVLISYNCTIVFTLTIASKYAAVALQLEDYYDSASLTPMSSIPIQFLFYGYSLSANCTTPPDIVGYRPNRGKI</sequence>
<dbReference type="AlphaFoldDB" id="B3G4D5"/>
<protein>
    <submittedName>
        <fullName evidence="1">Uncharacterized protein</fullName>
    </submittedName>
</protein>
<reference evidence="1" key="1">
    <citation type="journal article" date="2008" name="Science">
        <title>Massive horizontal gene transfer in bdelloid rotifers.</title>
        <authorList>
            <person name="Gladyshev E.A."/>
            <person name="Meselson M.S."/>
            <person name="Arkhipova I.R."/>
        </authorList>
    </citation>
    <scope>NUCLEOTIDE SEQUENCE</scope>
</reference>
<organism evidence="1">
    <name type="scientific">Adineta vaga</name>
    <name type="common">Rotifer</name>
    <name type="synonym">Callidina vaga</name>
    <dbReference type="NCBI Taxonomy" id="104782"/>
    <lineage>
        <taxon>Eukaryota</taxon>
        <taxon>Metazoa</taxon>
        <taxon>Spiralia</taxon>
        <taxon>Gnathifera</taxon>
        <taxon>Rotifera</taxon>
        <taxon>Eurotatoria</taxon>
        <taxon>Bdelloidea</taxon>
        <taxon>Adinetida</taxon>
        <taxon>Adinetidae</taxon>
        <taxon>Adineta</taxon>
    </lineage>
</organism>
<accession>B3G4D5</accession>
<dbReference type="EMBL" id="EU643478">
    <property type="protein sequence ID" value="ACD54683.1"/>
    <property type="molecule type" value="Genomic_DNA"/>
</dbReference>